<dbReference type="Proteomes" id="UP000069654">
    <property type="component" value="Unassembled WGS sequence"/>
</dbReference>
<dbReference type="RefSeq" id="WP_003925555.1">
    <property type="nucleotide sequence ID" value="NZ_BCTB01000005.1"/>
</dbReference>
<comment type="caution">
    <text evidence="1">The sequence shown here is derived from an EMBL/GenBank/DDBJ whole genome shotgun (WGS) entry which is preliminary data.</text>
</comment>
<dbReference type="EMBL" id="BCTB01000005">
    <property type="protein sequence ID" value="GAT14225.1"/>
    <property type="molecule type" value="Genomic_DNA"/>
</dbReference>
<dbReference type="AlphaFoldDB" id="A0A100XCT8"/>
<dbReference type="STRING" id="1797.RMCT_1196"/>
<evidence type="ECO:0000313" key="1">
    <source>
        <dbReference type="EMBL" id="GAT14225.1"/>
    </source>
</evidence>
<protein>
    <submittedName>
        <fullName evidence="1">Polyketide cyclase/dehydrase and lipid transport</fullName>
    </submittedName>
</protein>
<dbReference type="OrthoDB" id="6624781at2"/>
<reference evidence="1 2" key="1">
    <citation type="journal article" date="2016" name="Genome Announc.">
        <title>Draft Genome Sequences of Five Rapidly Growing Mycobacterium Species, M. thermoresistibile, M. fortuitum subsp. acetamidolyticum, M. canariasense, M. brisbanense, and M. novocastrense.</title>
        <authorList>
            <person name="Katahira K."/>
            <person name="Ogura Y."/>
            <person name="Gotoh Y."/>
            <person name="Hayashi T."/>
        </authorList>
    </citation>
    <scope>NUCLEOTIDE SEQUENCE [LARGE SCALE GENOMIC DNA]</scope>
    <source>
        <strain evidence="1 2">JCM6362</strain>
    </source>
</reference>
<name>A0A100XCT8_MYCTH</name>
<dbReference type="InterPro" id="IPR023393">
    <property type="entry name" value="START-like_dom_sf"/>
</dbReference>
<organism evidence="1 2">
    <name type="scientific">Mycolicibacterium thermoresistibile</name>
    <name type="common">Mycobacterium thermoresistibile</name>
    <dbReference type="NCBI Taxonomy" id="1797"/>
    <lineage>
        <taxon>Bacteria</taxon>
        <taxon>Bacillati</taxon>
        <taxon>Actinomycetota</taxon>
        <taxon>Actinomycetes</taxon>
        <taxon>Mycobacteriales</taxon>
        <taxon>Mycobacteriaceae</taxon>
        <taxon>Mycolicibacterium</taxon>
    </lineage>
</organism>
<dbReference type="Gene3D" id="3.30.530.20">
    <property type="match status" value="1"/>
</dbReference>
<gene>
    <name evidence="1" type="ORF">RMCT_1196</name>
</gene>
<evidence type="ECO:0000313" key="2">
    <source>
        <dbReference type="Proteomes" id="UP000069654"/>
    </source>
</evidence>
<reference evidence="2" key="2">
    <citation type="submission" date="2016-02" db="EMBL/GenBank/DDBJ databases">
        <title>Draft genome sequence of five rapidly growing Mycobacterium species.</title>
        <authorList>
            <person name="Katahira K."/>
            <person name="Gotou Y."/>
            <person name="Iida K."/>
            <person name="Ogura Y."/>
            <person name="Hayashi T."/>
        </authorList>
    </citation>
    <scope>NUCLEOTIDE SEQUENCE [LARGE SCALE GENOMIC DNA]</scope>
    <source>
        <strain evidence="2">JCM6362</strain>
    </source>
</reference>
<accession>A0A100XCT8</accession>
<proteinExistence type="predicted"/>
<dbReference type="OMA" id="FRMAMYH"/>
<sequence length="179" mass="19883">MSDIQTTGTSLAVHTTVNAPARTVFDVLADPTTHARIDGTGWVREPVDGARLTGAGQIFRMGMYHENHPHRHYEIANRVEVFDPPHAIAWQPGAEPRHIPGRGADATGPVEFGGWIWRYDLAPQHAPGAPAGTRVTLTYDWSQVPAADRRAMRFPPFPPEHLVNSLRHLKELAERDVPR</sequence>
<dbReference type="SUPFAM" id="SSF55961">
    <property type="entry name" value="Bet v1-like"/>
    <property type="match status" value="1"/>
</dbReference>